<sequence length="96" mass="10855">MMEARSTGGTPRSGSRTTRPGRRRCTTLERRKDAVRFLSARLRARQARLLHLGFPSPSQASLPSSPTAATRRGLLQDHHHYRHPFSDSEDDDHHSV</sequence>
<dbReference type="AlphaFoldDB" id="A0A1E5UPQ5"/>
<comment type="caution">
    <text evidence="2">The sequence shown here is derived from an EMBL/GenBank/DDBJ whole genome shotgun (WGS) entry which is preliminary data.</text>
</comment>
<proteinExistence type="predicted"/>
<feature type="compositionally biased region" description="Low complexity" evidence="1">
    <location>
        <begin position="1"/>
        <end position="18"/>
    </location>
</feature>
<name>A0A1E5UPQ5_9POAL</name>
<reference evidence="2 3" key="1">
    <citation type="submission" date="2016-09" db="EMBL/GenBank/DDBJ databases">
        <title>The draft genome of Dichanthelium oligosanthes: A C3 panicoid grass species.</title>
        <authorList>
            <person name="Studer A.J."/>
            <person name="Schnable J.C."/>
            <person name="Brutnell T.P."/>
        </authorList>
    </citation>
    <scope>NUCLEOTIDE SEQUENCE [LARGE SCALE GENOMIC DNA]</scope>
    <source>
        <strain evidence="3">cv. Kellogg 1175</strain>
        <tissue evidence="2">Leaf</tissue>
    </source>
</reference>
<feature type="compositionally biased region" description="Low complexity" evidence="1">
    <location>
        <begin position="53"/>
        <end position="69"/>
    </location>
</feature>
<evidence type="ECO:0000256" key="1">
    <source>
        <dbReference type="SAM" id="MobiDB-lite"/>
    </source>
</evidence>
<gene>
    <name evidence="2" type="ORF">BAE44_0024098</name>
</gene>
<keyword evidence="3" id="KW-1185">Reference proteome</keyword>
<accession>A0A1E5UPQ5</accession>
<protein>
    <submittedName>
        <fullName evidence="2">Uncharacterized protein</fullName>
    </submittedName>
</protein>
<dbReference type="EMBL" id="LWDX02068760">
    <property type="protein sequence ID" value="OEL14882.1"/>
    <property type="molecule type" value="Genomic_DNA"/>
</dbReference>
<evidence type="ECO:0000313" key="3">
    <source>
        <dbReference type="Proteomes" id="UP000095767"/>
    </source>
</evidence>
<feature type="region of interest" description="Disordered" evidence="1">
    <location>
        <begin position="1"/>
        <end position="29"/>
    </location>
</feature>
<dbReference type="STRING" id="888268.A0A1E5UPQ5"/>
<dbReference type="Proteomes" id="UP000095767">
    <property type="component" value="Unassembled WGS sequence"/>
</dbReference>
<evidence type="ECO:0000313" key="2">
    <source>
        <dbReference type="EMBL" id="OEL14882.1"/>
    </source>
</evidence>
<organism evidence="2 3">
    <name type="scientific">Dichanthelium oligosanthes</name>
    <dbReference type="NCBI Taxonomy" id="888268"/>
    <lineage>
        <taxon>Eukaryota</taxon>
        <taxon>Viridiplantae</taxon>
        <taxon>Streptophyta</taxon>
        <taxon>Embryophyta</taxon>
        <taxon>Tracheophyta</taxon>
        <taxon>Spermatophyta</taxon>
        <taxon>Magnoliopsida</taxon>
        <taxon>Liliopsida</taxon>
        <taxon>Poales</taxon>
        <taxon>Poaceae</taxon>
        <taxon>PACMAD clade</taxon>
        <taxon>Panicoideae</taxon>
        <taxon>Panicodae</taxon>
        <taxon>Paniceae</taxon>
        <taxon>Dichantheliinae</taxon>
        <taxon>Dichanthelium</taxon>
    </lineage>
</organism>
<feature type="region of interest" description="Disordered" evidence="1">
    <location>
        <begin position="53"/>
        <end position="96"/>
    </location>
</feature>